<dbReference type="InterPro" id="IPR014710">
    <property type="entry name" value="RmlC-like_jellyroll"/>
</dbReference>
<dbReference type="OrthoDB" id="680421at2"/>
<dbReference type="Gene3D" id="2.60.120.10">
    <property type="entry name" value="Jelly Rolls"/>
    <property type="match status" value="1"/>
</dbReference>
<evidence type="ECO:0000313" key="2">
    <source>
        <dbReference type="EMBL" id="PUZ25488.1"/>
    </source>
</evidence>
<proteinExistence type="predicted"/>
<sequence>MMAGRSRSRFIGYYFFRNKISRPAPAIFLQMTKNGLVSAAVLISFIFLPMHHLLLACGRLTTLTEAAREDLKTCWTLKSFQKQDTLTVQDQVCRKLFFLETGLVKLYSLRSEQQFIMRFAPEHSFITVIDSFCTGKPSKYQLLALEPTTAWIMDREDVTRLCRQHHCLEHLFSNLFAAAATAMMDRINDMLEDDTTTRYHQFVAAHPSLLQRVKLGELAAYLGVTQTTLSRIRAAQHPR</sequence>
<dbReference type="InterPro" id="IPR018490">
    <property type="entry name" value="cNMP-bd_dom_sf"/>
</dbReference>
<accession>A0A2T7BGT2</accession>
<reference evidence="2 3" key="1">
    <citation type="submission" date="2018-04" db="EMBL/GenBank/DDBJ databases">
        <title>Chitinophaga fuyangensis sp. nov., isolated from soil in a chemical factory.</title>
        <authorList>
            <person name="Chen K."/>
        </authorList>
    </citation>
    <scope>NUCLEOTIDE SEQUENCE [LARGE SCALE GENOMIC DNA]</scope>
    <source>
        <strain evidence="2 3">LY-1</strain>
    </source>
</reference>
<dbReference type="EMBL" id="QCYK01000002">
    <property type="protein sequence ID" value="PUZ25488.1"/>
    <property type="molecule type" value="Genomic_DNA"/>
</dbReference>
<dbReference type="InterPro" id="IPR000595">
    <property type="entry name" value="cNMP-bd_dom"/>
</dbReference>
<dbReference type="PROSITE" id="PS50042">
    <property type="entry name" value="CNMP_BINDING_3"/>
    <property type="match status" value="1"/>
</dbReference>
<name>A0A2T7BGT2_9BACT</name>
<dbReference type="Pfam" id="PF00027">
    <property type="entry name" value="cNMP_binding"/>
    <property type="match status" value="1"/>
</dbReference>
<gene>
    <name evidence="2" type="ORF">DCC81_14475</name>
</gene>
<feature type="domain" description="Cyclic nucleotide-binding" evidence="1">
    <location>
        <begin position="59"/>
        <end position="161"/>
    </location>
</feature>
<keyword evidence="3" id="KW-1185">Reference proteome</keyword>
<dbReference type="CDD" id="cd00038">
    <property type="entry name" value="CAP_ED"/>
    <property type="match status" value="1"/>
</dbReference>
<dbReference type="Proteomes" id="UP000244450">
    <property type="component" value="Unassembled WGS sequence"/>
</dbReference>
<evidence type="ECO:0000313" key="3">
    <source>
        <dbReference type="Proteomes" id="UP000244450"/>
    </source>
</evidence>
<evidence type="ECO:0000259" key="1">
    <source>
        <dbReference type="PROSITE" id="PS50042"/>
    </source>
</evidence>
<protein>
    <recommendedName>
        <fullName evidence="1">Cyclic nucleotide-binding domain-containing protein</fullName>
    </recommendedName>
</protein>
<dbReference type="AlphaFoldDB" id="A0A2T7BGT2"/>
<organism evidence="2 3">
    <name type="scientific">Chitinophaga parva</name>
    <dbReference type="NCBI Taxonomy" id="2169414"/>
    <lineage>
        <taxon>Bacteria</taxon>
        <taxon>Pseudomonadati</taxon>
        <taxon>Bacteroidota</taxon>
        <taxon>Chitinophagia</taxon>
        <taxon>Chitinophagales</taxon>
        <taxon>Chitinophagaceae</taxon>
        <taxon>Chitinophaga</taxon>
    </lineage>
</organism>
<comment type="caution">
    <text evidence="2">The sequence shown here is derived from an EMBL/GenBank/DDBJ whole genome shotgun (WGS) entry which is preliminary data.</text>
</comment>
<dbReference type="SUPFAM" id="SSF51206">
    <property type="entry name" value="cAMP-binding domain-like"/>
    <property type="match status" value="1"/>
</dbReference>